<keyword evidence="1" id="KW-0663">Pyridoxal phosphate</keyword>
<dbReference type="Proteomes" id="UP000199256">
    <property type="component" value="Unassembled WGS sequence"/>
</dbReference>
<evidence type="ECO:0000313" key="3">
    <source>
        <dbReference type="EMBL" id="SEL54002.1"/>
    </source>
</evidence>
<dbReference type="AlphaFoldDB" id="A0A1H7R1H9"/>
<dbReference type="OrthoDB" id="9764293at2"/>
<evidence type="ECO:0000313" key="4">
    <source>
        <dbReference type="Proteomes" id="UP000199256"/>
    </source>
</evidence>
<sequence length="371" mass="41519">MHPEFPLANDILHLNHAAVGPWPVRTQRAVASFAVENTQQGSRHYLQWLKVEKRLRERLQRLIHAPSVDDIGLLKNTSEALSVVAHGLPWQAGENVVCPLQEFPSNRIVWQSLERLGVKTRLVDLSRVSDPEAALLGAMDRRTRLLSVSAVQYASGLRMDLNRLGGACRNRGVLFCVDAIQQLGALPLDVQACQADFLAADAHKWLLGPEGIAVFYCAERLRDQLTLQQFGWHMVEDMGNFDRLDWEPARSARRFECGSPNMLGIHALEASLSLFEETGMEFVADALSRNVEYLIDLLRASKFDVYSPVQADRRAGIVTFGRQGMDTQKTYQKLMEEGVLCALRGGGIRFSPHFHTRTGDLERAVEHATGI</sequence>
<gene>
    <name evidence="3" type="ORF">SAMN05444515_12017</name>
</gene>
<dbReference type="SUPFAM" id="SSF53383">
    <property type="entry name" value="PLP-dependent transferases"/>
    <property type="match status" value="1"/>
</dbReference>
<dbReference type="Pfam" id="PF00266">
    <property type="entry name" value="Aminotran_5"/>
    <property type="match status" value="1"/>
</dbReference>
<dbReference type="PANTHER" id="PTHR43586:SF15">
    <property type="entry name" value="BLR3095 PROTEIN"/>
    <property type="match status" value="1"/>
</dbReference>
<evidence type="ECO:0000256" key="1">
    <source>
        <dbReference type="ARBA" id="ARBA00022898"/>
    </source>
</evidence>
<dbReference type="InterPro" id="IPR015424">
    <property type="entry name" value="PyrdxlP-dep_Trfase"/>
</dbReference>
<reference evidence="4" key="1">
    <citation type="submission" date="2016-10" db="EMBL/GenBank/DDBJ databases">
        <authorList>
            <person name="Varghese N."/>
            <person name="Submissions S."/>
        </authorList>
    </citation>
    <scope>NUCLEOTIDE SEQUENCE [LARGE SCALE GENOMIC DNA]</scope>
    <source>
        <strain evidence="4">DSM 241</strain>
    </source>
</reference>
<dbReference type="InterPro" id="IPR015422">
    <property type="entry name" value="PyrdxlP-dep_Trfase_small"/>
</dbReference>
<protein>
    <submittedName>
        <fullName evidence="3">Selenocysteine lyase/Cysteine desulfurase</fullName>
    </submittedName>
</protein>
<dbReference type="GO" id="GO:0016829">
    <property type="term" value="F:lyase activity"/>
    <property type="evidence" value="ECO:0007669"/>
    <property type="project" value="UniProtKB-KW"/>
</dbReference>
<dbReference type="EMBL" id="FOAA01000020">
    <property type="protein sequence ID" value="SEL54002.1"/>
    <property type="molecule type" value="Genomic_DNA"/>
</dbReference>
<evidence type="ECO:0000259" key="2">
    <source>
        <dbReference type="Pfam" id="PF00266"/>
    </source>
</evidence>
<dbReference type="STRING" id="1396821.SAMN05444515_12017"/>
<dbReference type="InterPro" id="IPR000192">
    <property type="entry name" value="Aminotrans_V_dom"/>
</dbReference>
<organism evidence="3 4">
    <name type="scientific">Ectothiorhodospira marina</name>
    <dbReference type="NCBI Taxonomy" id="1396821"/>
    <lineage>
        <taxon>Bacteria</taxon>
        <taxon>Pseudomonadati</taxon>
        <taxon>Pseudomonadota</taxon>
        <taxon>Gammaproteobacteria</taxon>
        <taxon>Chromatiales</taxon>
        <taxon>Ectothiorhodospiraceae</taxon>
        <taxon>Ectothiorhodospira</taxon>
    </lineage>
</organism>
<name>A0A1H7R1H9_9GAMM</name>
<keyword evidence="4" id="KW-1185">Reference proteome</keyword>
<dbReference type="PANTHER" id="PTHR43586">
    <property type="entry name" value="CYSTEINE DESULFURASE"/>
    <property type="match status" value="1"/>
</dbReference>
<proteinExistence type="predicted"/>
<dbReference type="Gene3D" id="3.40.640.10">
    <property type="entry name" value="Type I PLP-dependent aspartate aminotransferase-like (Major domain)"/>
    <property type="match status" value="1"/>
</dbReference>
<dbReference type="RefSeq" id="WP_090255448.1">
    <property type="nucleotide sequence ID" value="NZ_FOAA01000020.1"/>
</dbReference>
<dbReference type="Gene3D" id="3.90.1150.10">
    <property type="entry name" value="Aspartate Aminotransferase, domain 1"/>
    <property type="match status" value="1"/>
</dbReference>
<feature type="domain" description="Aminotransferase class V" evidence="2">
    <location>
        <begin position="53"/>
        <end position="340"/>
    </location>
</feature>
<accession>A0A1H7R1H9</accession>
<keyword evidence="3" id="KW-0456">Lyase</keyword>
<dbReference type="InterPro" id="IPR015421">
    <property type="entry name" value="PyrdxlP-dep_Trfase_major"/>
</dbReference>